<dbReference type="Proteomes" id="UP000789759">
    <property type="component" value="Unassembled WGS sequence"/>
</dbReference>
<protein>
    <submittedName>
        <fullName evidence="1">9342_t:CDS:1</fullName>
    </submittedName>
</protein>
<evidence type="ECO:0000313" key="2">
    <source>
        <dbReference type="Proteomes" id="UP000789759"/>
    </source>
</evidence>
<feature type="non-terminal residue" evidence="1">
    <location>
        <position position="1"/>
    </location>
</feature>
<accession>A0A9N9J449</accession>
<evidence type="ECO:0000313" key="1">
    <source>
        <dbReference type="EMBL" id="CAG8763628.1"/>
    </source>
</evidence>
<proteinExistence type="predicted"/>
<gene>
    <name evidence="1" type="ORF">CPELLU_LOCUS15470</name>
</gene>
<dbReference type="AlphaFoldDB" id="A0A9N9J449"/>
<reference evidence="1" key="1">
    <citation type="submission" date="2021-06" db="EMBL/GenBank/DDBJ databases">
        <authorList>
            <person name="Kallberg Y."/>
            <person name="Tangrot J."/>
            <person name="Rosling A."/>
        </authorList>
    </citation>
    <scope>NUCLEOTIDE SEQUENCE</scope>
    <source>
        <strain evidence="1">FL966</strain>
    </source>
</reference>
<sequence>PHVFTAKIQQCVQKKAKYSHSFEKVKKALNMALGLKYENKFINLIDGFINHKKSSIKSTNKENMQVLISDPIVIKHYGCLLNKQIKASLESNVQYNRTNNSALNLPDPNLCIQSTEQSNNATILKVSLKLINVKELYKTNKDFLTKSLIIQTNDNESKCKYIC</sequence>
<dbReference type="OrthoDB" id="2370036at2759"/>
<organism evidence="1 2">
    <name type="scientific">Cetraspora pellucida</name>
    <dbReference type="NCBI Taxonomy" id="1433469"/>
    <lineage>
        <taxon>Eukaryota</taxon>
        <taxon>Fungi</taxon>
        <taxon>Fungi incertae sedis</taxon>
        <taxon>Mucoromycota</taxon>
        <taxon>Glomeromycotina</taxon>
        <taxon>Glomeromycetes</taxon>
        <taxon>Diversisporales</taxon>
        <taxon>Gigasporaceae</taxon>
        <taxon>Cetraspora</taxon>
    </lineage>
</organism>
<name>A0A9N9J449_9GLOM</name>
<dbReference type="EMBL" id="CAJVQA010020417">
    <property type="protein sequence ID" value="CAG8763628.1"/>
    <property type="molecule type" value="Genomic_DNA"/>
</dbReference>
<keyword evidence="2" id="KW-1185">Reference proteome</keyword>
<comment type="caution">
    <text evidence="1">The sequence shown here is derived from an EMBL/GenBank/DDBJ whole genome shotgun (WGS) entry which is preliminary data.</text>
</comment>